<accession>A0A5A8BYE4</accession>
<comment type="caution">
    <text evidence="2">The sequence shown here is derived from an EMBL/GenBank/DDBJ whole genome shotgun (WGS) entry which is preliminary data.</text>
</comment>
<dbReference type="EMBL" id="VLTL01000369">
    <property type="protein sequence ID" value="KAA0145648.1"/>
    <property type="molecule type" value="Genomic_DNA"/>
</dbReference>
<dbReference type="Pfam" id="PF01722">
    <property type="entry name" value="BolA"/>
    <property type="match status" value="1"/>
</dbReference>
<dbReference type="Proteomes" id="UP000323011">
    <property type="component" value="Unassembled WGS sequence"/>
</dbReference>
<evidence type="ECO:0000313" key="4">
    <source>
        <dbReference type="EMBL" id="KAA0160530.1"/>
    </source>
</evidence>
<keyword evidence="7" id="KW-1185">Reference proteome</keyword>
<reference evidence="6 7" key="1">
    <citation type="submission" date="2019-07" db="EMBL/GenBank/DDBJ databases">
        <title>Genomes of Cafeteria roenbergensis.</title>
        <authorList>
            <person name="Fischer M.G."/>
            <person name="Hackl T."/>
            <person name="Roman M."/>
        </authorList>
    </citation>
    <scope>NUCLEOTIDE SEQUENCE [LARGE SCALE GENOMIC DNA]</scope>
    <source>
        <strain evidence="3 7">BVI</strain>
        <strain evidence="4 9">Cflag</strain>
        <strain evidence="5 6">E4-10P</strain>
        <strain evidence="2 8">RCC970-E3</strain>
    </source>
</reference>
<dbReference type="Gene3D" id="3.30.300.90">
    <property type="entry name" value="BolA-like"/>
    <property type="match status" value="1"/>
</dbReference>
<evidence type="ECO:0000313" key="7">
    <source>
        <dbReference type="Proteomes" id="UP000323011"/>
    </source>
</evidence>
<dbReference type="GO" id="GO:0006879">
    <property type="term" value="P:intracellular iron ion homeostasis"/>
    <property type="evidence" value="ECO:0007669"/>
    <property type="project" value="InterPro"/>
</dbReference>
<protein>
    <recommendedName>
        <fullName evidence="10">BolA-like protein</fullName>
    </recommendedName>
</protein>
<evidence type="ECO:0000313" key="2">
    <source>
        <dbReference type="EMBL" id="KAA0145648.1"/>
    </source>
</evidence>
<dbReference type="GO" id="GO:0005829">
    <property type="term" value="C:cytosol"/>
    <property type="evidence" value="ECO:0007669"/>
    <property type="project" value="TreeGrafter"/>
</dbReference>
<dbReference type="Proteomes" id="UP000324907">
    <property type="component" value="Unassembled WGS sequence"/>
</dbReference>
<dbReference type="SUPFAM" id="SSF82657">
    <property type="entry name" value="BolA-like"/>
    <property type="match status" value="1"/>
</dbReference>
<dbReference type="InterPro" id="IPR002634">
    <property type="entry name" value="BolA"/>
</dbReference>
<dbReference type="PANTHER" id="PTHR12735">
    <property type="entry name" value="BOLA-LIKE PROTEIN-RELATED"/>
    <property type="match status" value="1"/>
</dbReference>
<dbReference type="GO" id="GO:0051537">
    <property type="term" value="F:2 iron, 2 sulfur cluster binding"/>
    <property type="evidence" value="ECO:0007669"/>
    <property type="project" value="InterPro"/>
</dbReference>
<dbReference type="EMBL" id="VLTN01000072">
    <property type="protein sequence ID" value="KAA0147129.1"/>
    <property type="molecule type" value="Genomic_DNA"/>
</dbReference>
<dbReference type="OrthoDB" id="4983at2759"/>
<dbReference type="Proteomes" id="UP000322899">
    <property type="component" value="Unassembled WGS sequence"/>
</dbReference>
<evidence type="ECO:0000256" key="1">
    <source>
        <dbReference type="RuleBase" id="RU003860"/>
    </source>
</evidence>
<name>A0A5A8BYE4_CAFRO</name>
<dbReference type="GO" id="GO:0051604">
    <property type="term" value="P:protein maturation"/>
    <property type="evidence" value="ECO:0007669"/>
    <property type="project" value="InterPro"/>
</dbReference>
<evidence type="ECO:0000313" key="9">
    <source>
        <dbReference type="Proteomes" id="UP000325113"/>
    </source>
</evidence>
<proteinExistence type="inferred from homology"/>
<dbReference type="PANTHER" id="PTHR12735:SF27">
    <property type="entry name" value="BOLA-LIKE PROTEIN 2"/>
    <property type="match status" value="1"/>
</dbReference>
<dbReference type="EMBL" id="VLTM01000043">
    <property type="protein sequence ID" value="KAA0160530.1"/>
    <property type="molecule type" value="Genomic_DNA"/>
</dbReference>
<sequence length="108" mass="11352">MAAAGEEAYTEASIRAALKAKLSPSRLAVVDNSGGCGLSFVMLIVSDGFSGELPLKRQRKVHEALGEEAMAAIHAVEIQALTEAQFQKRHGEGKFPPALIAALQPPLA</sequence>
<evidence type="ECO:0000313" key="6">
    <source>
        <dbReference type="Proteomes" id="UP000322899"/>
    </source>
</evidence>
<dbReference type="GO" id="GO:0005634">
    <property type="term" value="C:nucleus"/>
    <property type="evidence" value="ECO:0007669"/>
    <property type="project" value="TreeGrafter"/>
</dbReference>
<evidence type="ECO:0008006" key="10">
    <source>
        <dbReference type="Google" id="ProtNLM"/>
    </source>
</evidence>
<dbReference type="InterPro" id="IPR045115">
    <property type="entry name" value="BOL2"/>
</dbReference>
<dbReference type="EMBL" id="VLTO01000005">
    <property type="protein sequence ID" value="KAA0177135.1"/>
    <property type="molecule type" value="Genomic_DNA"/>
</dbReference>
<dbReference type="Proteomes" id="UP000325113">
    <property type="component" value="Unassembled WGS sequence"/>
</dbReference>
<dbReference type="AlphaFoldDB" id="A0A5A8BYE4"/>
<comment type="similarity">
    <text evidence="1">Belongs to the BolA/IbaG family.</text>
</comment>
<organism evidence="2 8">
    <name type="scientific">Cafeteria roenbergensis</name>
    <name type="common">Marine flagellate</name>
    <dbReference type="NCBI Taxonomy" id="33653"/>
    <lineage>
        <taxon>Eukaryota</taxon>
        <taxon>Sar</taxon>
        <taxon>Stramenopiles</taxon>
        <taxon>Bigyra</taxon>
        <taxon>Opalozoa</taxon>
        <taxon>Bicosoecida</taxon>
        <taxon>Cafeteriaceae</taxon>
        <taxon>Cafeteria</taxon>
    </lineage>
</organism>
<evidence type="ECO:0000313" key="5">
    <source>
        <dbReference type="EMBL" id="KAA0177135.1"/>
    </source>
</evidence>
<gene>
    <name evidence="5" type="ORF">FNF27_01465</name>
    <name evidence="2" type="ORF">FNF28_07833</name>
    <name evidence="3" type="ORF">FNF29_07619</name>
    <name evidence="4" type="ORF">FNF31_04239</name>
</gene>
<dbReference type="InterPro" id="IPR036065">
    <property type="entry name" value="BolA-like_sf"/>
</dbReference>
<evidence type="ECO:0000313" key="8">
    <source>
        <dbReference type="Proteomes" id="UP000324907"/>
    </source>
</evidence>
<evidence type="ECO:0000313" key="3">
    <source>
        <dbReference type="EMBL" id="KAA0147129.1"/>
    </source>
</evidence>